<dbReference type="InterPro" id="IPR045851">
    <property type="entry name" value="AMP-bd_C_sf"/>
</dbReference>
<dbReference type="Proteomes" id="UP000677918">
    <property type="component" value="Unassembled WGS sequence"/>
</dbReference>
<dbReference type="SUPFAM" id="SSF56801">
    <property type="entry name" value="Acetyl-CoA synthetase-like"/>
    <property type="match status" value="1"/>
</dbReference>
<dbReference type="Pfam" id="PF13193">
    <property type="entry name" value="AMP-binding_C"/>
    <property type="match status" value="1"/>
</dbReference>
<dbReference type="InterPro" id="IPR020845">
    <property type="entry name" value="AMP-binding_CS"/>
</dbReference>
<name>A0A8J4M286_9BACL</name>
<reference evidence="4" key="1">
    <citation type="submission" date="2021-04" db="EMBL/GenBank/DDBJ databases">
        <title>Draft genome sequence of Xylanibacillus composti strain K13.</title>
        <authorList>
            <person name="Uke A."/>
            <person name="Chhe C."/>
            <person name="Baramee S."/>
            <person name="Kosugi A."/>
        </authorList>
    </citation>
    <scope>NUCLEOTIDE SEQUENCE</scope>
    <source>
        <strain evidence="4">K13</strain>
    </source>
</reference>
<sequence>MKLPAYGEDRIALVCGTNRVTYGRLSAGISDKLRILQRAGAHISRIALDIPDSVALLEWVLAAWQSNCCIMILDQRLTDQDKEKRLNQFSPHAFIVSPGNANRLHAFQMEVPWHWKEGPRLAEREAAAARESATAEHAAIMLFSSGSTGMPKGIIRSFASLEAEWTQYSKEPGAPAASSVTYCLVPISHSFGLISAALFTLRQGGTVLFPTALQPKALAAAMQQWPITHVYGVAFHYQLLAQGLEASRQDRDQVLRSALLLSSGGSLPPSMLAEYRDRFGMSIGQQYGMSEVGYISVDFYGAAAGSVGRPAAHLKGMRREEDGQWVIELDCCPYVQAQSNWHAEQGMAGGLLLTEDLVDQDEQGFLYIRGRTNDVVSIGGLKVRLQEVEQAALRHPHVDACCAAATQHSTRGQVLHLFIVWNERGSVRASVLQHWLRRFLSDYKIPKQIHSVERIPLSAAGKIIRSELLKECSNGTAGS</sequence>
<feature type="domain" description="AMP-dependent synthetase/ligase" evidence="2">
    <location>
        <begin position="8"/>
        <end position="314"/>
    </location>
</feature>
<accession>A0A8J4M286</accession>
<dbReference type="GO" id="GO:0006631">
    <property type="term" value="P:fatty acid metabolic process"/>
    <property type="evidence" value="ECO:0007669"/>
    <property type="project" value="TreeGrafter"/>
</dbReference>
<dbReference type="GO" id="GO:0031956">
    <property type="term" value="F:medium-chain fatty acid-CoA ligase activity"/>
    <property type="evidence" value="ECO:0007669"/>
    <property type="project" value="TreeGrafter"/>
</dbReference>
<comment type="caution">
    <text evidence="4">The sequence shown here is derived from an EMBL/GenBank/DDBJ whole genome shotgun (WGS) entry which is preliminary data.</text>
</comment>
<dbReference type="AlphaFoldDB" id="A0A8J4M286"/>
<dbReference type="Gene3D" id="3.40.50.12780">
    <property type="entry name" value="N-terminal domain of ligase-like"/>
    <property type="match status" value="1"/>
</dbReference>
<evidence type="ECO:0000256" key="1">
    <source>
        <dbReference type="ARBA" id="ARBA00006432"/>
    </source>
</evidence>
<gene>
    <name evidence="4" type="ORF">XYCOK13_16940</name>
</gene>
<evidence type="ECO:0000259" key="3">
    <source>
        <dbReference type="Pfam" id="PF13193"/>
    </source>
</evidence>
<dbReference type="PANTHER" id="PTHR43201">
    <property type="entry name" value="ACYL-COA SYNTHETASE"/>
    <property type="match status" value="1"/>
</dbReference>
<dbReference type="Gene3D" id="3.30.300.30">
    <property type="match status" value="1"/>
</dbReference>
<dbReference type="EMBL" id="BOVK01000020">
    <property type="protein sequence ID" value="GIQ68870.1"/>
    <property type="molecule type" value="Genomic_DNA"/>
</dbReference>
<protein>
    <recommendedName>
        <fullName evidence="6">Acyl-CoA synthetase (AMP-forming)/AMP-acid ligase II</fullName>
    </recommendedName>
</protein>
<organism evidence="4 5">
    <name type="scientific">Xylanibacillus composti</name>
    <dbReference type="NCBI Taxonomy" id="1572762"/>
    <lineage>
        <taxon>Bacteria</taxon>
        <taxon>Bacillati</taxon>
        <taxon>Bacillota</taxon>
        <taxon>Bacilli</taxon>
        <taxon>Bacillales</taxon>
        <taxon>Paenibacillaceae</taxon>
        <taxon>Xylanibacillus</taxon>
    </lineage>
</organism>
<dbReference type="PANTHER" id="PTHR43201:SF8">
    <property type="entry name" value="ACYL-COA SYNTHETASE FAMILY MEMBER 3"/>
    <property type="match status" value="1"/>
</dbReference>
<comment type="similarity">
    <text evidence="1">Belongs to the ATP-dependent AMP-binding enzyme family.</text>
</comment>
<evidence type="ECO:0000313" key="5">
    <source>
        <dbReference type="Proteomes" id="UP000677918"/>
    </source>
</evidence>
<evidence type="ECO:0008006" key="6">
    <source>
        <dbReference type="Google" id="ProtNLM"/>
    </source>
</evidence>
<dbReference type="InterPro" id="IPR042099">
    <property type="entry name" value="ANL_N_sf"/>
</dbReference>
<dbReference type="RefSeq" id="WP_213411656.1">
    <property type="nucleotide sequence ID" value="NZ_BOVK01000020.1"/>
</dbReference>
<evidence type="ECO:0000259" key="2">
    <source>
        <dbReference type="Pfam" id="PF00501"/>
    </source>
</evidence>
<dbReference type="CDD" id="cd04433">
    <property type="entry name" value="AFD_class_I"/>
    <property type="match status" value="1"/>
</dbReference>
<dbReference type="PROSITE" id="PS00455">
    <property type="entry name" value="AMP_BINDING"/>
    <property type="match status" value="1"/>
</dbReference>
<proteinExistence type="inferred from homology"/>
<keyword evidence="5" id="KW-1185">Reference proteome</keyword>
<evidence type="ECO:0000313" key="4">
    <source>
        <dbReference type="EMBL" id="GIQ68870.1"/>
    </source>
</evidence>
<feature type="domain" description="AMP-binding enzyme C-terminal" evidence="3">
    <location>
        <begin position="387"/>
        <end position="462"/>
    </location>
</feature>
<dbReference type="Pfam" id="PF00501">
    <property type="entry name" value="AMP-binding"/>
    <property type="match status" value="1"/>
</dbReference>
<dbReference type="InterPro" id="IPR025110">
    <property type="entry name" value="AMP-bd_C"/>
</dbReference>
<dbReference type="InterPro" id="IPR000873">
    <property type="entry name" value="AMP-dep_synth/lig_dom"/>
</dbReference>